<organism evidence="1 2">
    <name type="scientific">Marinobacter xestospongiae</name>
    <dbReference type="NCBI Taxonomy" id="994319"/>
    <lineage>
        <taxon>Bacteria</taxon>
        <taxon>Pseudomonadati</taxon>
        <taxon>Pseudomonadota</taxon>
        <taxon>Gammaproteobacteria</taxon>
        <taxon>Pseudomonadales</taxon>
        <taxon>Marinobacteraceae</taxon>
        <taxon>Marinobacter</taxon>
    </lineage>
</organism>
<protein>
    <submittedName>
        <fullName evidence="1">Uncharacterized protein</fullName>
    </submittedName>
</protein>
<comment type="caution">
    <text evidence="1">The sequence shown here is derived from an EMBL/GenBank/DDBJ whole genome shotgun (WGS) entry which is preliminary data.</text>
</comment>
<dbReference type="EMBL" id="JAWIIJ010000001">
    <property type="protein sequence ID" value="MDV2077164.1"/>
    <property type="molecule type" value="Genomic_DNA"/>
</dbReference>
<sequence length="83" mass="9056">MKDYSVLGFYDDSGQTFCHHVQAETAQAALKCVAVEYPDACFVAVLDGHVSEGQGITFPDYELVTSYSILEQAETYKGNGVLL</sequence>
<dbReference type="Proteomes" id="UP001269819">
    <property type="component" value="Unassembled WGS sequence"/>
</dbReference>
<evidence type="ECO:0000313" key="2">
    <source>
        <dbReference type="Proteomes" id="UP001269819"/>
    </source>
</evidence>
<reference evidence="1 2" key="1">
    <citation type="submission" date="2023-10" db="EMBL/GenBank/DDBJ databases">
        <title>Characteristics and mechanism of a salt-tolerant marine origin heterotrophic nitrifying- aerobic denitrifying bacteria Marinobacter xestospongiae HN1.</title>
        <authorList>
            <person name="Qi R."/>
        </authorList>
    </citation>
    <scope>NUCLEOTIDE SEQUENCE [LARGE SCALE GENOMIC DNA]</scope>
    <source>
        <strain evidence="1 2">HN1</strain>
    </source>
</reference>
<name>A0ABU3VSB8_9GAMM</name>
<proteinExistence type="predicted"/>
<accession>A0ABU3VSB8</accession>
<keyword evidence="2" id="KW-1185">Reference proteome</keyword>
<evidence type="ECO:0000313" key="1">
    <source>
        <dbReference type="EMBL" id="MDV2077164.1"/>
    </source>
</evidence>
<dbReference type="RefSeq" id="WP_316972164.1">
    <property type="nucleotide sequence ID" value="NZ_JAWIIJ010000001.1"/>
</dbReference>
<gene>
    <name evidence="1" type="ORF">RYS15_00645</name>
</gene>